<protein>
    <submittedName>
        <fullName evidence="1">Uncharacterized protein</fullName>
    </submittedName>
</protein>
<reference evidence="1 2" key="1">
    <citation type="journal article" date="2022" name="Nat. Ecol. Evol.">
        <title>A masculinizing supergene underlies an exaggerated male reproductive morph in a spider.</title>
        <authorList>
            <person name="Hendrickx F."/>
            <person name="De Corte Z."/>
            <person name="Sonet G."/>
            <person name="Van Belleghem S.M."/>
            <person name="Kostlbacher S."/>
            <person name="Vangestel C."/>
        </authorList>
    </citation>
    <scope>NUCLEOTIDE SEQUENCE [LARGE SCALE GENOMIC DNA]</scope>
    <source>
        <strain evidence="1">W744_W776</strain>
    </source>
</reference>
<name>A0AAV6TTW8_9ARAC</name>
<dbReference type="Proteomes" id="UP000827092">
    <property type="component" value="Unassembled WGS sequence"/>
</dbReference>
<comment type="caution">
    <text evidence="1">The sequence shown here is derived from an EMBL/GenBank/DDBJ whole genome shotgun (WGS) entry which is preliminary data.</text>
</comment>
<dbReference type="EMBL" id="JAFNEN010001118">
    <property type="protein sequence ID" value="KAG8174905.1"/>
    <property type="molecule type" value="Genomic_DNA"/>
</dbReference>
<sequence length="204" mass="24342">MPFLYHEFDGEFHSYYVNVDPRRFPHFLDTYVLGDPCDEGTDIELRWDFEQPLCFGLVRRADVVFTVHEHLSSYEACRFVYGEGRWNHDRDAFELDDERDDFSREAHARREGVFAKHAFTEMEVRDLILHKLNRLVSPRVWYPSVCVSRDCSRHSCIVTSYERDSFELQMRAYQARVIGFLGRKDAPPVIENMYALLPEKLKWY</sequence>
<keyword evidence="2" id="KW-1185">Reference proteome</keyword>
<evidence type="ECO:0000313" key="1">
    <source>
        <dbReference type="EMBL" id="KAG8174905.1"/>
    </source>
</evidence>
<evidence type="ECO:0000313" key="2">
    <source>
        <dbReference type="Proteomes" id="UP000827092"/>
    </source>
</evidence>
<dbReference type="AlphaFoldDB" id="A0AAV6TTW8"/>
<organism evidence="1 2">
    <name type="scientific">Oedothorax gibbosus</name>
    <dbReference type="NCBI Taxonomy" id="931172"/>
    <lineage>
        <taxon>Eukaryota</taxon>
        <taxon>Metazoa</taxon>
        <taxon>Ecdysozoa</taxon>
        <taxon>Arthropoda</taxon>
        <taxon>Chelicerata</taxon>
        <taxon>Arachnida</taxon>
        <taxon>Araneae</taxon>
        <taxon>Araneomorphae</taxon>
        <taxon>Entelegynae</taxon>
        <taxon>Araneoidea</taxon>
        <taxon>Linyphiidae</taxon>
        <taxon>Erigoninae</taxon>
        <taxon>Oedothorax</taxon>
    </lineage>
</organism>
<accession>A0AAV6TTW8</accession>
<gene>
    <name evidence="1" type="ORF">JTE90_020635</name>
</gene>
<proteinExistence type="predicted"/>